<keyword evidence="3" id="KW-1185">Reference proteome</keyword>
<dbReference type="eggNOG" id="ENOG502SN3P">
    <property type="taxonomic scope" value="Eukaryota"/>
</dbReference>
<evidence type="ECO:0000259" key="1">
    <source>
        <dbReference type="PROSITE" id="PS50181"/>
    </source>
</evidence>
<name>Q5B9Z4_EMENI</name>
<dbReference type="PROSITE" id="PS50181">
    <property type="entry name" value="FBOX"/>
    <property type="match status" value="1"/>
</dbReference>
<dbReference type="InterPro" id="IPR001810">
    <property type="entry name" value="F-box_dom"/>
</dbReference>
<evidence type="ECO:0000313" key="2">
    <source>
        <dbReference type="EMBL" id="CBF84307.1"/>
    </source>
</evidence>
<dbReference type="InterPro" id="IPR036047">
    <property type="entry name" value="F-box-like_dom_sf"/>
</dbReference>
<dbReference type="VEuPathDB" id="FungiDB:AN2636"/>
<dbReference type="GeneID" id="2873822"/>
<accession>Q5B9Z4</accession>
<dbReference type="OMA" id="EWEHIAG"/>
<dbReference type="KEGG" id="ani:ANIA_02636"/>
<dbReference type="AlphaFoldDB" id="Q5B9Z4"/>
<proteinExistence type="predicted"/>
<accession>C8VHG6</accession>
<protein>
    <recommendedName>
        <fullName evidence="1">F-box domain-containing protein</fullName>
    </recommendedName>
</protein>
<feature type="domain" description="F-box" evidence="1">
    <location>
        <begin position="386"/>
        <end position="430"/>
    </location>
</feature>
<dbReference type="HOGENOM" id="CLU_006526_1_0_1"/>
<reference evidence="3" key="2">
    <citation type="journal article" date="2009" name="Fungal Genet. Biol.">
        <title>The 2008 update of the Aspergillus nidulans genome annotation: a community effort.</title>
        <authorList>
            <person name="Wortman J.R."/>
            <person name="Gilsenan J.M."/>
            <person name="Joardar V."/>
            <person name="Deegan J."/>
            <person name="Clutterbuck J."/>
            <person name="Andersen M.R."/>
            <person name="Archer D."/>
            <person name="Bencina M."/>
            <person name="Braus G."/>
            <person name="Coutinho P."/>
            <person name="von Dohren H."/>
            <person name="Doonan J."/>
            <person name="Driessen A.J."/>
            <person name="Durek P."/>
            <person name="Espeso E."/>
            <person name="Fekete E."/>
            <person name="Flipphi M."/>
            <person name="Estrada C.G."/>
            <person name="Geysens S."/>
            <person name="Goldman G."/>
            <person name="de Groot P.W."/>
            <person name="Hansen K."/>
            <person name="Harris S.D."/>
            <person name="Heinekamp T."/>
            <person name="Helmstaedt K."/>
            <person name="Henrissat B."/>
            <person name="Hofmann G."/>
            <person name="Homan T."/>
            <person name="Horio T."/>
            <person name="Horiuchi H."/>
            <person name="James S."/>
            <person name="Jones M."/>
            <person name="Karaffa L."/>
            <person name="Karanyi Z."/>
            <person name="Kato M."/>
            <person name="Keller N."/>
            <person name="Kelly D.E."/>
            <person name="Kiel J.A."/>
            <person name="Kim J.M."/>
            <person name="van der Klei I.J."/>
            <person name="Klis F.M."/>
            <person name="Kovalchuk A."/>
            <person name="Krasevec N."/>
            <person name="Kubicek C.P."/>
            <person name="Liu B."/>
            <person name="Maccabe A."/>
            <person name="Meyer V."/>
            <person name="Mirabito P."/>
            <person name="Miskei M."/>
            <person name="Mos M."/>
            <person name="Mullins J."/>
            <person name="Nelson D.R."/>
            <person name="Nielsen J."/>
            <person name="Oakley B.R."/>
            <person name="Osmani S.A."/>
            <person name="Pakula T."/>
            <person name="Paszewski A."/>
            <person name="Paulsen I."/>
            <person name="Pilsyk S."/>
            <person name="Pocsi I."/>
            <person name="Punt P.J."/>
            <person name="Ram A.F."/>
            <person name="Ren Q."/>
            <person name="Robellet X."/>
            <person name="Robson G."/>
            <person name="Seiboth B."/>
            <person name="van Solingen P."/>
            <person name="Specht T."/>
            <person name="Sun J."/>
            <person name="Taheri-Talesh N."/>
            <person name="Takeshita N."/>
            <person name="Ussery D."/>
            <person name="vanKuyk P.A."/>
            <person name="Visser H."/>
            <person name="van de Vondervoort P.J."/>
            <person name="de Vries R.P."/>
            <person name="Walton J."/>
            <person name="Xiang X."/>
            <person name="Xiong Y."/>
            <person name="Zeng A.P."/>
            <person name="Brandt B.W."/>
            <person name="Cornell M.J."/>
            <person name="van den Hondel C.A."/>
            <person name="Visser J."/>
            <person name="Oliver S.G."/>
            <person name="Turner G."/>
        </authorList>
    </citation>
    <scope>GENOME REANNOTATION</scope>
    <source>
        <strain evidence="3">FGSC A4 / ATCC 38163 / CBS 112.46 / NRRL 194 / M139</strain>
    </source>
</reference>
<dbReference type="OrthoDB" id="6612291at2759"/>
<dbReference type="Proteomes" id="UP000000560">
    <property type="component" value="Chromosome VI"/>
</dbReference>
<evidence type="ECO:0000313" key="3">
    <source>
        <dbReference type="Proteomes" id="UP000000560"/>
    </source>
</evidence>
<organism evidence="2 3">
    <name type="scientific">Emericella nidulans (strain FGSC A4 / ATCC 38163 / CBS 112.46 / NRRL 194 / M139)</name>
    <name type="common">Aspergillus nidulans</name>
    <dbReference type="NCBI Taxonomy" id="227321"/>
    <lineage>
        <taxon>Eukaryota</taxon>
        <taxon>Fungi</taxon>
        <taxon>Dikarya</taxon>
        <taxon>Ascomycota</taxon>
        <taxon>Pezizomycotina</taxon>
        <taxon>Eurotiomycetes</taxon>
        <taxon>Eurotiomycetidae</taxon>
        <taxon>Eurotiales</taxon>
        <taxon>Aspergillaceae</taxon>
        <taxon>Aspergillus</taxon>
        <taxon>Aspergillus subgen. Nidulantes</taxon>
    </lineage>
</organism>
<gene>
    <name evidence="2" type="ORF">ANIA_02636</name>
</gene>
<dbReference type="InParanoid" id="Q5B9Z4"/>
<dbReference type="SUPFAM" id="SSF81383">
    <property type="entry name" value="F-box domain"/>
    <property type="match status" value="1"/>
</dbReference>
<dbReference type="RefSeq" id="XP_660240.1">
    <property type="nucleotide sequence ID" value="XM_655148.2"/>
</dbReference>
<dbReference type="Pfam" id="PF12937">
    <property type="entry name" value="F-box-like"/>
    <property type="match status" value="1"/>
</dbReference>
<dbReference type="EMBL" id="BN001306">
    <property type="protein sequence ID" value="CBF84307.1"/>
    <property type="molecule type" value="Genomic_DNA"/>
</dbReference>
<reference evidence="3" key="1">
    <citation type="journal article" date="2005" name="Nature">
        <title>Sequencing of Aspergillus nidulans and comparative analysis with A. fumigatus and A. oryzae.</title>
        <authorList>
            <person name="Galagan J.E."/>
            <person name="Calvo S.E."/>
            <person name="Cuomo C."/>
            <person name="Ma L.J."/>
            <person name="Wortman J.R."/>
            <person name="Batzoglou S."/>
            <person name="Lee S.I."/>
            <person name="Basturkmen M."/>
            <person name="Spevak C.C."/>
            <person name="Clutterbuck J."/>
            <person name="Kapitonov V."/>
            <person name="Jurka J."/>
            <person name="Scazzocchio C."/>
            <person name="Farman M."/>
            <person name="Butler J."/>
            <person name="Purcell S."/>
            <person name="Harris S."/>
            <person name="Braus G.H."/>
            <person name="Draht O."/>
            <person name="Busch S."/>
            <person name="D'Enfert C."/>
            <person name="Bouchier C."/>
            <person name="Goldman G.H."/>
            <person name="Bell-Pedersen D."/>
            <person name="Griffiths-Jones S."/>
            <person name="Doonan J.H."/>
            <person name="Yu J."/>
            <person name="Vienken K."/>
            <person name="Pain A."/>
            <person name="Freitag M."/>
            <person name="Selker E.U."/>
            <person name="Archer D.B."/>
            <person name="Penalva M.A."/>
            <person name="Oakley B.R."/>
            <person name="Momany M."/>
            <person name="Tanaka T."/>
            <person name="Kumagai T."/>
            <person name="Asai K."/>
            <person name="Machida M."/>
            <person name="Nierman W.C."/>
            <person name="Denning D.W."/>
            <person name="Caddick M."/>
            <person name="Hynes M."/>
            <person name="Paoletti M."/>
            <person name="Fischer R."/>
            <person name="Miller B."/>
            <person name="Dyer P."/>
            <person name="Sachs M.S."/>
            <person name="Osmani S.A."/>
            <person name="Birren B.W."/>
        </authorList>
    </citation>
    <scope>NUCLEOTIDE SEQUENCE [LARGE SCALE GENOMIC DNA]</scope>
    <source>
        <strain evidence="3">FGSC A4 / ATCC 38163 / CBS 112.46 / NRRL 194 / M139</strain>
    </source>
</reference>
<dbReference type="Gene3D" id="1.20.1280.50">
    <property type="match status" value="1"/>
</dbReference>
<sequence length="550" mass="62754">MSVIAKLFQSSDVVPTGLIIRDGFNIARYRTAGEPEIATWDYTGDQDDEPAIECLVLEECRKNSCTLALRHPKERGDDDAVHDPDFEPVEMDFSNDPYECDSEYESADAMSVSESEEENEECSDRKVYEDFLSRTIDRPHQLRGEPVGAFAYSTAVKMDTLVPITSGELPDNYDPEGLEHLPGAACGEANAYSGAAISLAEMRGCRTAQFLVHKSCALGGWQPDGLHEAWEMTEDWFLSGVCDGMISRDCGYPTVWPARGGLEKVASDNVNFDPEHFDSNKLAMPFHPWCFDTFSRQSKALFNRVNVSGLMKWRNAECSYEAFFEFPRIADVFEAQEQFWRHVPGQEYLSANPLYVPGLPALLRAAERNDTTGYETASVSASFFQTNRLASLPLDVRLHIIDFLESADILRLRVVSKAFAQLPNSVWHRLVRGEMPWLWEAWDDSEIDHTPSPWTTMTANEVKFFNQTRKRYHKVLRNESTTVDTTVEHLLPRPILETESVNLTKANTNWHTVYTTIKRNWACLKGLRNRKRIWEDVAEIIRRIQKYDEQ</sequence>